<dbReference type="Gene3D" id="2.40.170.20">
    <property type="entry name" value="TonB-dependent receptor, beta-barrel domain"/>
    <property type="match status" value="1"/>
</dbReference>
<feature type="domain" description="TonB-dependent receptor-like beta-barrel" evidence="13">
    <location>
        <begin position="466"/>
        <end position="897"/>
    </location>
</feature>
<dbReference type="STRING" id="1178516.AWR27_24135"/>
<evidence type="ECO:0000313" key="15">
    <source>
        <dbReference type="EMBL" id="AQG82113.1"/>
    </source>
</evidence>
<evidence type="ECO:0000256" key="8">
    <source>
        <dbReference type="ARBA" id="ARBA00023170"/>
    </source>
</evidence>
<evidence type="ECO:0000259" key="13">
    <source>
        <dbReference type="Pfam" id="PF00593"/>
    </source>
</evidence>
<keyword evidence="7 10" id="KW-0472">Membrane</keyword>
<evidence type="ECO:0000256" key="6">
    <source>
        <dbReference type="ARBA" id="ARBA00023077"/>
    </source>
</evidence>
<dbReference type="InterPro" id="IPR008969">
    <property type="entry name" value="CarboxyPept-like_regulatory"/>
</dbReference>
<evidence type="ECO:0000256" key="10">
    <source>
        <dbReference type="PROSITE-ProRule" id="PRU01360"/>
    </source>
</evidence>
<name>A0A1P9X3C3_9BACT</name>
<protein>
    <submittedName>
        <fullName evidence="15">SusC/RagA family TonB-linked outer membrane protein</fullName>
    </submittedName>
</protein>
<evidence type="ECO:0000256" key="4">
    <source>
        <dbReference type="ARBA" id="ARBA00022692"/>
    </source>
</evidence>
<keyword evidence="8" id="KW-0675">Receptor</keyword>
<feature type="domain" description="TonB-dependent receptor plug" evidence="14">
    <location>
        <begin position="117"/>
        <end position="248"/>
    </location>
</feature>
<keyword evidence="9 10" id="KW-0998">Cell outer membrane</keyword>
<evidence type="ECO:0000256" key="3">
    <source>
        <dbReference type="ARBA" id="ARBA00022452"/>
    </source>
</evidence>
<dbReference type="Proteomes" id="UP000187941">
    <property type="component" value="Chromosome"/>
</dbReference>
<dbReference type="PANTHER" id="PTHR30069">
    <property type="entry name" value="TONB-DEPENDENT OUTER MEMBRANE RECEPTOR"/>
    <property type="match status" value="1"/>
</dbReference>
<evidence type="ECO:0000313" key="16">
    <source>
        <dbReference type="Proteomes" id="UP000187941"/>
    </source>
</evidence>
<dbReference type="PROSITE" id="PS52016">
    <property type="entry name" value="TONB_DEPENDENT_REC_3"/>
    <property type="match status" value="1"/>
</dbReference>
<evidence type="ECO:0000256" key="9">
    <source>
        <dbReference type="ARBA" id="ARBA00023237"/>
    </source>
</evidence>
<evidence type="ECO:0000259" key="14">
    <source>
        <dbReference type="Pfam" id="PF07715"/>
    </source>
</evidence>
<evidence type="ECO:0000256" key="5">
    <source>
        <dbReference type="ARBA" id="ARBA00022729"/>
    </source>
</evidence>
<organism evidence="15 16">
    <name type="scientific">Spirosoma montaniterrae</name>
    <dbReference type="NCBI Taxonomy" id="1178516"/>
    <lineage>
        <taxon>Bacteria</taxon>
        <taxon>Pseudomonadati</taxon>
        <taxon>Bacteroidota</taxon>
        <taxon>Cytophagia</taxon>
        <taxon>Cytophagales</taxon>
        <taxon>Cytophagaceae</taxon>
        <taxon>Spirosoma</taxon>
    </lineage>
</organism>
<dbReference type="KEGG" id="smon:AWR27_24135"/>
<dbReference type="GO" id="GO:0044718">
    <property type="term" value="P:siderophore transmembrane transport"/>
    <property type="evidence" value="ECO:0007669"/>
    <property type="project" value="TreeGrafter"/>
</dbReference>
<gene>
    <name evidence="15" type="ORF">AWR27_24135</name>
</gene>
<keyword evidence="3 10" id="KW-1134">Transmembrane beta strand</keyword>
<dbReference type="SUPFAM" id="SSF56935">
    <property type="entry name" value="Porins"/>
    <property type="match status" value="1"/>
</dbReference>
<dbReference type="Pfam" id="PF07715">
    <property type="entry name" value="Plug"/>
    <property type="match status" value="1"/>
</dbReference>
<sequence>MSRILLVGMLLVCSLWVPAWAQERTITGKVTAAEDGSPMPGVSVVVKGTTRGANTDANGMYSISVPDRKSQLVFSFVGTATQEVEAGNRSVIDVQLANDSKQLGEVVVTAQGLVREKRALGYAVTAVDKKSIEDRPQADVGRVLQGKVPGVNITATSGVSGTGTNITIRGYSSITGSVQPLFVVDGVPFNSNTNTRATGQTGVTDFTSGSQSSSSRFLDLDPNNIENITVLKGLAATVTYGDQGRNGVILVTTKNGTRKARKTEFTVTQSLFTNTAHLPRYQNDYVGGFQQNLGYFFSNWGPTLAEAKIYPSQNTNPALTNHPFAFLSVAATRAAMADYVTSVSPYTMQIFPNNVKDFFRRGNISNTALNISGGGEKVSYNVSVGYNNEQGYIPNNGLRRLNIGLGLNAQMSKRLSMQTSINFANTDQFSPPLSAGQGNNANDFPSVLANVMYTPRQVDLMGWPYENPIDGSTVYFRSGNDIPNPRWVLNNYKTTGVVNRIFASNTVTYDLAKDLTLLYKVGLDTYDEVQEFKLNKGGVALVNGLYNTLNFKNTIWDNTLLLSYNRSVSENLSLSGKLGGNMRNDRFSLYNINSQNQLARNLYKHNNFIDNVAFDQTTEQTRMGIFGEITADLNNYLFVNLAGRNDWTSTVEPENRRIFYPSGSVSFVPTTAFKGLESPFMSFLKVRAGYGTSAGFPNPYSTRNILAQSARGWLNAAGAPVQTHSVDNTLGNANLKPELHTEYELGLEGKFFNNRINVDLTLYRRITRNLITRSPLDAATGFTETTINLGKIRNQGIELSLSGNIIRRGDFAWDGTFNFSRNEPLVMDLGGTLQEVQVTGFGSALGNYAVVGKPFNIIKGTGYRRNEQGQFLIDNQGYLQTTTSPIVLGDPNPAFTTSFINDFSFKGFSFNMMWTYRHGGAMYSSTAGALLGRGLTYDTGLEKGYDRAQTFIFPGVKADGNPNDIQVTASDVGFNNLYFFGDEGRIFDGSTIRLQELSLGYQLPTSLLGRIGIKRATISLTGNNIWYKALNFPPGLNFDTDNLGLGVGNGMGFEFLTGPSSRRLGGTLKLTF</sequence>
<dbReference type="InterPro" id="IPR000531">
    <property type="entry name" value="Beta-barrel_TonB"/>
</dbReference>
<dbReference type="Pfam" id="PF00593">
    <property type="entry name" value="TonB_dep_Rec_b-barrel"/>
    <property type="match status" value="1"/>
</dbReference>
<dbReference type="OrthoDB" id="9768177at2"/>
<dbReference type="AlphaFoldDB" id="A0A1P9X3C3"/>
<keyword evidence="5 12" id="KW-0732">Signal</keyword>
<dbReference type="InterPro" id="IPR039426">
    <property type="entry name" value="TonB-dep_rcpt-like"/>
</dbReference>
<keyword evidence="4 10" id="KW-0812">Transmembrane</keyword>
<keyword evidence="16" id="KW-1185">Reference proteome</keyword>
<keyword evidence="6 11" id="KW-0798">TonB box</keyword>
<dbReference type="Gene3D" id="2.60.40.1120">
    <property type="entry name" value="Carboxypeptidase-like, regulatory domain"/>
    <property type="match status" value="1"/>
</dbReference>
<comment type="subcellular location">
    <subcellularLocation>
        <location evidence="1 10">Cell outer membrane</location>
        <topology evidence="1 10">Multi-pass membrane protein</topology>
    </subcellularLocation>
</comment>
<evidence type="ECO:0000256" key="2">
    <source>
        <dbReference type="ARBA" id="ARBA00022448"/>
    </source>
</evidence>
<dbReference type="InterPro" id="IPR036942">
    <property type="entry name" value="Beta-barrel_TonB_sf"/>
</dbReference>
<evidence type="ECO:0000256" key="11">
    <source>
        <dbReference type="RuleBase" id="RU003357"/>
    </source>
</evidence>
<evidence type="ECO:0000256" key="1">
    <source>
        <dbReference type="ARBA" id="ARBA00004571"/>
    </source>
</evidence>
<dbReference type="InterPro" id="IPR037066">
    <property type="entry name" value="Plug_dom_sf"/>
</dbReference>
<dbReference type="Gene3D" id="2.170.130.10">
    <property type="entry name" value="TonB-dependent receptor, plug domain"/>
    <property type="match status" value="1"/>
</dbReference>
<dbReference type="PANTHER" id="PTHR30069:SF29">
    <property type="entry name" value="HEMOGLOBIN AND HEMOGLOBIN-HAPTOGLOBIN-BINDING PROTEIN 1-RELATED"/>
    <property type="match status" value="1"/>
</dbReference>
<dbReference type="InterPro" id="IPR023996">
    <property type="entry name" value="TonB-dep_OMP_SusC/RagA"/>
</dbReference>
<evidence type="ECO:0000256" key="7">
    <source>
        <dbReference type="ARBA" id="ARBA00023136"/>
    </source>
</evidence>
<accession>A0A1P9X3C3</accession>
<dbReference type="SUPFAM" id="SSF49464">
    <property type="entry name" value="Carboxypeptidase regulatory domain-like"/>
    <property type="match status" value="1"/>
</dbReference>
<dbReference type="EMBL" id="CP014263">
    <property type="protein sequence ID" value="AQG82113.1"/>
    <property type="molecule type" value="Genomic_DNA"/>
</dbReference>
<comment type="similarity">
    <text evidence="10 11">Belongs to the TonB-dependent receptor family.</text>
</comment>
<feature type="chain" id="PRO_5012591566" evidence="12">
    <location>
        <begin position="22"/>
        <end position="1072"/>
    </location>
</feature>
<dbReference type="NCBIfam" id="TIGR04056">
    <property type="entry name" value="OMP_RagA_SusC"/>
    <property type="match status" value="1"/>
</dbReference>
<proteinExistence type="inferred from homology"/>
<reference evidence="15 16" key="1">
    <citation type="submission" date="2016-01" db="EMBL/GenBank/DDBJ databases">
        <authorList>
            <person name="Oliw E.H."/>
        </authorList>
    </citation>
    <scope>NUCLEOTIDE SEQUENCE [LARGE SCALE GENOMIC DNA]</scope>
    <source>
        <strain evidence="15 16">DY10</strain>
    </source>
</reference>
<dbReference type="GO" id="GO:0015344">
    <property type="term" value="F:siderophore uptake transmembrane transporter activity"/>
    <property type="evidence" value="ECO:0007669"/>
    <property type="project" value="TreeGrafter"/>
</dbReference>
<dbReference type="RefSeq" id="WP_077133590.1">
    <property type="nucleotide sequence ID" value="NZ_CP014263.1"/>
</dbReference>
<dbReference type="Pfam" id="PF13715">
    <property type="entry name" value="CarbopepD_reg_2"/>
    <property type="match status" value="1"/>
</dbReference>
<dbReference type="GO" id="GO:0009279">
    <property type="term" value="C:cell outer membrane"/>
    <property type="evidence" value="ECO:0007669"/>
    <property type="project" value="UniProtKB-SubCell"/>
</dbReference>
<feature type="signal peptide" evidence="12">
    <location>
        <begin position="1"/>
        <end position="21"/>
    </location>
</feature>
<keyword evidence="2 10" id="KW-0813">Transport</keyword>
<dbReference type="InterPro" id="IPR012910">
    <property type="entry name" value="Plug_dom"/>
</dbReference>
<evidence type="ECO:0000256" key="12">
    <source>
        <dbReference type="SAM" id="SignalP"/>
    </source>
</evidence>